<dbReference type="Gene3D" id="1.25.10.10">
    <property type="entry name" value="Leucine-rich Repeat Variant"/>
    <property type="match status" value="1"/>
</dbReference>
<protein>
    <recommendedName>
        <fullName evidence="6">Exportin-T</fullName>
    </recommendedName>
</protein>
<organism evidence="5">
    <name type="scientific">Chaetoceros debilis</name>
    <dbReference type="NCBI Taxonomy" id="122233"/>
    <lineage>
        <taxon>Eukaryota</taxon>
        <taxon>Sar</taxon>
        <taxon>Stramenopiles</taxon>
        <taxon>Ochrophyta</taxon>
        <taxon>Bacillariophyta</taxon>
        <taxon>Coscinodiscophyceae</taxon>
        <taxon>Chaetocerotophycidae</taxon>
        <taxon>Chaetocerotales</taxon>
        <taxon>Chaetocerotaceae</taxon>
        <taxon>Chaetoceros</taxon>
    </lineage>
</organism>
<dbReference type="PANTHER" id="PTHR12363">
    <property type="entry name" value="TRANSPORTIN 3 AND IMPORTIN 13"/>
    <property type="match status" value="1"/>
</dbReference>
<keyword evidence="4" id="KW-0539">Nucleus</keyword>
<evidence type="ECO:0000256" key="3">
    <source>
        <dbReference type="ARBA" id="ARBA00022448"/>
    </source>
</evidence>
<dbReference type="SUPFAM" id="SSF48371">
    <property type="entry name" value="ARM repeat"/>
    <property type="match status" value="1"/>
</dbReference>
<dbReference type="GO" id="GO:0005737">
    <property type="term" value="C:cytoplasm"/>
    <property type="evidence" value="ECO:0007669"/>
    <property type="project" value="TreeGrafter"/>
</dbReference>
<proteinExistence type="inferred from homology"/>
<comment type="subcellular location">
    <subcellularLocation>
        <location evidence="1">Nucleus</location>
    </subcellularLocation>
</comment>
<dbReference type="AlphaFoldDB" id="A0A7S3PZ00"/>
<keyword evidence="3" id="KW-0813">Transport</keyword>
<reference evidence="5" key="1">
    <citation type="submission" date="2021-01" db="EMBL/GenBank/DDBJ databases">
        <authorList>
            <person name="Corre E."/>
            <person name="Pelletier E."/>
            <person name="Niang G."/>
            <person name="Scheremetjew M."/>
            <person name="Finn R."/>
            <person name="Kale V."/>
            <person name="Holt S."/>
            <person name="Cochrane G."/>
            <person name="Meng A."/>
            <person name="Brown T."/>
            <person name="Cohen L."/>
        </authorList>
    </citation>
    <scope>NUCLEOTIDE SEQUENCE</scope>
    <source>
        <strain evidence="5">MM31A-1</strain>
    </source>
</reference>
<sequence>MDPALSILDRALKGDAGSLSFLERTAAIYVYDGTNPGQPKTCGAWDFLNQALTEVERYERNGFGGGAMNVATNNVNLEPHVQLLATMSKRAARRCPVSDQNLVQVCLNNAAQFHGSTEHAKHLIDFNKQMRDRVMGRIAAITFDFANHPKNMGGGSHFSVLSNPIAMDSLCAVVAANAISTGPHEFTSLVEGWIVPSINNLPPLSVAAIIYHLASEAMGKNAPIGTRDALRKLFDSVISKVLAPMFQEAVRDSDSDSDNGSDSGSMVGGRAISHRMAAITLKGMDRWCAATNCSISRMKKVCQTANIQIIMSISDSLYSDSEVVIDALSDLLDTLLRQNAVDQNALDGLAMAEKFLKEKSASAFGDSTAMGKVEDSMRAETKDRDHILAELVSAVGMQRFRFSSRLSSGDSGVCRCLTSIARSVAVSSQALLRSGALQGTERGMIDLLMKGTSHSSINVYSIALDAFTFIMTPNSDISTRLLPVLQGKAIVPPSIVGIPSDDDVDIDLHEFERFREHQLSDILTKCYINCRSYYIESCCMAIEEFCSGAPNAHTPFQMEAALFCLCAVSVDASKRALLLNASPAAQLAAAKASNSQHLGLATQSLDAPSIASDAKHHDEKMSRCILAIAKSSSTSLKNPLFLSQLCRLLGKYANWLSKTPSEGVLDAAAHLALTSFNESTSQFGQQNDIIGEMTVSPFTEAAAALRNILSRAPTRFANAEALSALENGWRSIYNSNLDANAAVTIDDRRALCTGITRVLAVLPIEQWTPSLASLANPTINCIETLVRDASKSPASIEKARFEQIISRMGVEICVLAIALRTFNNFAKKSSTDGQEQVKAAILPPLHRVWPCITLIAKKFSGYEVVVSSLSEFLLIVVSLNDDGKDLSLITEACEIAVAIMDGSAEKKNHQCSLPPILEFVQETVNIFGHQAEVHANGGFTTTTNVLTENMHKIIQNLVQKSFHAVQAPIQEGNAIEDVLPGIFAICRSCIRRCPVLLMNLNAGDGDVTHGAFAVTTKAAMSSINNRQTEIVRSALLYLDDAFSLATPASHTTEAVTSMALKHVNTIREDLISALITGACGMFPREVLDPAGNLLHSILKSTEARDAERICTLVVQKDSFRLGTNARHSVLLTLGRGTQGSIAPSVFMDLFDDLWAMHQNDDTGGNIAGGDAISLFSKKYGGSN</sequence>
<evidence type="ECO:0000256" key="4">
    <source>
        <dbReference type="ARBA" id="ARBA00023242"/>
    </source>
</evidence>
<evidence type="ECO:0008006" key="6">
    <source>
        <dbReference type="Google" id="ProtNLM"/>
    </source>
</evidence>
<dbReference type="GO" id="GO:0005634">
    <property type="term" value="C:nucleus"/>
    <property type="evidence" value="ECO:0007669"/>
    <property type="project" value="UniProtKB-SubCell"/>
</dbReference>
<dbReference type="PANTHER" id="PTHR12363:SF33">
    <property type="entry name" value="IMPORTIN-13"/>
    <property type="match status" value="1"/>
</dbReference>
<name>A0A7S3PZ00_9STRA</name>
<dbReference type="InterPro" id="IPR011989">
    <property type="entry name" value="ARM-like"/>
</dbReference>
<accession>A0A7S3PZ00</accession>
<evidence type="ECO:0000256" key="1">
    <source>
        <dbReference type="ARBA" id="ARBA00004123"/>
    </source>
</evidence>
<dbReference type="InterPro" id="IPR016024">
    <property type="entry name" value="ARM-type_fold"/>
</dbReference>
<evidence type="ECO:0000256" key="2">
    <source>
        <dbReference type="ARBA" id="ARBA00007991"/>
    </source>
</evidence>
<dbReference type="GO" id="GO:0006606">
    <property type="term" value="P:protein import into nucleus"/>
    <property type="evidence" value="ECO:0007669"/>
    <property type="project" value="TreeGrafter"/>
</dbReference>
<dbReference type="EMBL" id="HBIO01006681">
    <property type="protein sequence ID" value="CAE0460074.1"/>
    <property type="molecule type" value="Transcribed_RNA"/>
</dbReference>
<comment type="similarity">
    <text evidence="2">Belongs to the importin beta family.</text>
</comment>
<evidence type="ECO:0000313" key="5">
    <source>
        <dbReference type="EMBL" id="CAE0460074.1"/>
    </source>
</evidence>
<gene>
    <name evidence="5" type="ORF">CDEB00056_LOCUS4915</name>
</gene>
<dbReference type="InterPro" id="IPR051345">
    <property type="entry name" value="Importin_beta-like_NTR"/>
</dbReference>